<reference evidence="2" key="1">
    <citation type="journal article" date="2010" name="Genome Res.">
        <title>Population genomic sequencing of Coccidioides fungi reveals recent hybridization and transposon control.</title>
        <authorList>
            <person name="Neafsey D.E."/>
            <person name="Barker B.M."/>
            <person name="Sharpton T.J."/>
            <person name="Stajich J.E."/>
            <person name="Park D.J."/>
            <person name="Whiston E."/>
            <person name="Hung C.-Y."/>
            <person name="McMahan C."/>
            <person name="White J."/>
            <person name="Sykes S."/>
            <person name="Heiman D."/>
            <person name="Young S."/>
            <person name="Zeng Q."/>
            <person name="Abouelleil A."/>
            <person name="Aftuck L."/>
            <person name="Bessette D."/>
            <person name="Brown A."/>
            <person name="FitzGerald M."/>
            <person name="Lui A."/>
            <person name="Macdonald J.P."/>
            <person name="Priest M."/>
            <person name="Orbach M.J."/>
            <person name="Galgiani J.N."/>
            <person name="Kirkland T.N."/>
            <person name="Cole G.T."/>
            <person name="Birren B.W."/>
            <person name="Henn M.R."/>
            <person name="Taylor J.W."/>
            <person name="Rounsley S.D."/>
        </authorList>
    </citation>
    <scope>NUCLEOTIDE SEQUENCE [LARGE SCALE GENOMIC DNA]</scope>
    <source>
        <strain evidence="2">RMSCC 757 / Silveira</strain>
    </source>
</reference>
<dbReference type="PANTHER" id="PTHR36091">
    <property type="entry name" value="ALTERED INHERITANCE OF MITOCHONDRIA PROTEIN 9, MITOCHONDRIAL"/>
    <property type="match status" value="1"/>
</dbReference>
<evidence type="ECO:0000313" key="1">
    <source>
        <dbReference type="EMBL" id="EFW14143.1"/>
    </source>
</evidence>
<evidence type="ECO:0000313" key="2">
    <source>
        <dbReference type="Proteomes" id="UP000002497"/>
    </source>
</evidence>
<dbReference type="EMBL" id="GL636508">
    <property type="protein sequence ID" value="EFW14143.1"/>
    <property type="molecule type" value="Genomic_DNA"/>
</dbReference>
<accession>E9DHB8</accession>
<dbReference type="VEuPathDB" id="FungiDB:D8B26_002483"/>
<dbReference type="PANTHER" id="PTHR36091:SF1">
    <property type="entry name" value="ALTERED INHERITANCE OF MITOCHONDRIA PROTEIN 9, MITOCHONDRIAL"/>
    <property type="match status" value="1"/>
</dbReference>
<dbReference type="InterPro" id="IPR051035">
    <property type="entry name" value="Mito_inheritance_9"/>
</dbReference>
<dbReference type="HOGENOM" id="CLU_019189_2_1_1"/>
<dbReference type="Proteomes" id="UP000002497">
    <property type="component" value="Unassembled WGS sequence"/>
</dbReference>
<dbReference type="VEuPathDB" id="FungiDB:CPSG_09217"/>
<feature type="non-terminal residue" evidence="1">
    <location>
        <position position="1"/>
    </location>
</feature>
<reference evidence="2" key="2">
    <citation type="submission" date="2010-03" db="EMBL/GenBank/DDBJ databases">
        <title>The genome sequence of Coccidioides posadasii strain Silveira.</title>
        <authorList>
            <consortium name="The Broad Institute Genome Sequencing Center for Infectious Disease"/>
            <person name="Neafsey D."/>
            <person name="Orbach M."/>
            <person name="Henn M.R."/>
            <person name="Cole G.T."/>
            <person name="Galgiani J."/>
            <person name="Gardner M.J."/>
            <person name="Kirkland T.N."/>
            <person name="Taylor J.W."/>
            <person name="Young S.K."/>
            <person name="Zeng Q."/>
            <person name="Koehrsen M."/>
            <person name="Alvarado L."/>
            <person name="Berlin A."/>
            <person name="Borenstein D."/>
            <person name="Chapman S.B."/>
            <person name="Chen Z."/>
            <person name="Engels R."/>
            <person name="Freedman E."/>
            <person name="Gellesch M."/>
            <person name="Goldberg J."/>
            <person name="Griggs A."/>
            <person name="Gujja S."/>
            <person name="Heilman E."/>
            <person name="Heiman D."/>
            <person name="Howarth C."/>
            <person name="Jen D."/>
            <person name="Larson L."/>
            <person name="Mehta T."/>
            <person name="Neiman D."/>
            <person name="Park D."/>
            <person name="Pearson M."/>
            <person name="Richards J."/>
            <person name="Roberts A."/>
            <person name="Saif S."/>
            <person name="Shea T."/>
            <person name="Shenoy N."/>
            <person name="Sisk P."/>
            <person name="Stolte C."/>
            <person name="Sykes S."/>
            <person name="Walk T."/>
            <person name="White J."/>
            <person name="Yandava C."/>
            <person name="Haas B."/>
            <person name="Nusbaum C."/>
            <person name="Birren B."/>
        </authorList>
    </citation>
    <scope>NUCLEOTIDE SEQUENCE [LARGE SCALE GENOMIC DNA]</scope>
    <source>
        <strain evidence="2">RMSCC 757 / Silveira</strain>
    </source>
</reference>
<keyword evidence="2" id="KW-1185">Reference proteome</keyword>
<sequence>IIDWQCASVEPAFYYADDAPDFAKVPPEGTSESSEEMLCSQAYELGWALLAPRLGETRKIDETLLRPFRYCHQTWRDGFVPFTHELMQLREAWKKLGFKKNCPIPALSQEEMRSYKEQLGIYNGMLEFRQDMVETLGVEGDGWVSEDHWEGVKKAHQYFYKTIMASMENDKDREELRTMWPFDQCQA</sequence>
<gene>
    <name evidence="1" type="ORF">CPSG_09217</name>
</gene>
<protein>
    <recommendedName>
        <fullName evidence="3">Phosphotransferase enzyme family protein</fullName>
    </recommendedName>
</protein>
<name>E9DHB8_COCPS</name>
<dbReference type="GO" id="GO:0005739">
    <property type="term" value="C:mitochondrion"/>
    <property type="evidence" value="ECO:0007669"/>
    <property type="project" value="TreeGrafter"/>
</dbReference>
<dbReference type="AlphaFoldDB" id="E9DHB8"/>
<proteinExistence type="predicted"/>
<organism evidence="2">
    <name type="scientific">Coccidioides posadasii (strain RMSCC 757 / Silveira)</name>
    <name type="common">Valley fever fungus</name>
    <dbReference type="NCBI Taxonomy" id="443226"/>
    <lineage>
        <taxon>Eukaryota</taxon>
        <taxon>Fungi</taxon>
        <taxon>Dikarya</taxon>
        <taxon>Ascomycota</taxon>
        <taxon>Pezizomycotina</taxon>
        <taxon>Eurotiomycetes</taxon>
        <taxon>Eurotiomycetidae</taxon>
        <taxon>Onygenales</taxon>
        <taxon>Onygenaceae</taxon>
        <taxon>Coccidioides</taxon>
    </lineage>
</organism>
<dbReference type="STRING" id="443226.E9DHB8"/>
<dbReference type="OMA" id="EIWPFDL"/>
<dbReference type="eggNOG" id="ENOG502SIYK">
    <property type="taxonomic scope" value="Eukaryota"/>
</dbReference>
<evidence type="ECO:0008006" key="3">
    <source>
        <dbReference type="Google" id="ProtNLM"/>
    </source>
</evidence>